<reference evidence="7 8" key="1">
    <citation type="journal article" date="2015" name="Genome Announc.">
        <title>Expanding the biotechnology potential of lactobacilli through comparative genomics of 213 strains and associated genera.</title>
        <authorList>
            <person name="Sun Z."/>
            <person name="Harris H.M."/>
            <person name="McCann A."/>
            <person name="Guo C."/>
            <person name="Argimon S."/>
            <person name="Zhang W."/>
            <person name="Yang X."/>
            <person name="Jeffery I.B."/>
            <person name="Cooney J.C."/>
            <person name="Kagawa T.F."/>
            <person name="Liu W."/>
            <person name="Song Y."/>
            <person name="Salvetti E."/>
            <person name="Wrobel A."/>
            <person name="Rasinkangas P."/>
            <person name="Parkhill J."/>
            <person name="Rea M.C."/>
            <person name="O'Sullivan O."/>
            <person name="Ritari J."/>
            <person name="Douillard F.P."/>
            <person name="Paul Ross R."/>
            <person name="Yang R."/>
            <person name="Briner A.E."/>
            <person name="Felis G.E."/>
            <person name="de Vos W.M."/>
            <person name="Barrangou R."/>
            <person name="Klaenhammer T.R."/>
            <person name="Caufield P.W."/>
            <person name="Cui Y."/>
            <person name="Zhang H."/>
            <person name="O'Toole P.W."/>
        </authorList>
    </citation>
    <scope>NUCLEOTIDE SEQUENCE [LARGE SCALE GENOMIC DNA]</scope>
    <source>
        <strain evidence="7 8">DSM 15833</strain>
    </source>
</reference>
<dbReference type="GO" id="GO:0008483">
    <property type="term" value="F:transaminase activity"/>
    <property type="evidence" value="ECO:0007669"/>
    <property type="project" value="UniProtKB-KW"/>
</dbReference>
<proteinExistence type="inferred from homology"/>
<dbReference type="STRING" id="1423740.FC36_GL001270"/>
<sequence length="397" mass="44921">MNKTEFIEKYAVARQNTNSAKWDGLKSQFGQDDLLPLWVADTEFKAPQAVIDAMQARISHGAFGYSFAPDSYYHAYINWQKERYGIEVHQEWMRLGPGVVNALATLVQTLTQENDAVMVLQPVYYPFMNVIENNHRKLVVSELQVDDQANYSFNYQDIETKIKENHVKLLILCSPHNPVGRVWDEAELEQLLALCQANQVWVISDEIHHDLIVGDKPFVSALSIADGRYRDIMVMVDAPSKTFNLAALNNCHVVIPNPQLRDHFDQQVVKEVLPAGSLLGHVAGQAAYEKGAEWLDNMLAVIKDNFDYVKDQLTQVFPEIKVSPLQGTYLMWVDLSALVVPEDIEVFMKQKAKLAVDFGDWFGQGGQGHIRINLATTPANIEKAVRALIVALQDWQK</sequence>
<accession>A0A0R1TL46</accession>
<organism evidence="7 8">
    <name type="scientific">Ligilactobacillus equi DSM 15833 = JCM 10991</name>
    <dbReference type="NCBI Taxonomy" id="1423740"/>
    <lineage>
        <taxon>Bacteria</taxon>
        <taxon>Bacillati</taxon>
        <taxon>Bacillota</taxon>
        <taxon>Bacilli</taxon>
        <taxon>Lactobacillales</taxon>
        <taxon>Lactobacillaceae</taxon>
        <taxon>Ligilactobacillus</taxon>
    </lineage>
</organism>
<dbReference type="NCBIfam" id="TIGR04350">
    <property type="entry name" value="C_S_lyase_PatB"/>
    <property type="match status" value="1"/>
</dbReference>
<evidence type="ECO:0000256" key="5">
    <source>
        <dbReference type="ARBA" id="ARBA00037974"/>
    </source>
</evidence>
<evidence type="ECO:0000256" key="1">
    <source>
        <dbReference type="ARBA" id="ARBA00001933"/>
    </source>
</evidence>
<dbReference type="GO" id="GO:0030170">
    <property type="term" value="F:pyridoxal phosphate binding"/>
    <property type="evidence" value="ECO:0007669"/>
    <property type="project" value="InterPro"/>
</dbReference>
<evidence type="ECO:0000256" key="4">
    <source>
        <dbReference type="ARBA" id="ARBA00023239"/>
    </source>
</evidence>
<evidence type="ECO:0000259" key="6">
    <source>
        <dbReference type="Pfam" id="PF00155"/>
    </source>
</evidence>
<comment type="caution">
    <text evidence="7">The sequence shown here is derived from an EMBL/GenBank/DDBJ whole genome shotgun (WGS) entry which is preliminary data.</text>
</comment>
<evidence type="ECO:0000256" key="2">
    <source>
        <dbReference type="ARBA" id="ARBA00012224"/>
    </source>
</evidence>
<keyword evidence="3" id="KW-0663">Pyridoxal phosphate</keyword>
<dbReference type="CDD" id="cd00609">
    <property type="entry name" value="AAT_like"/>
    <property type="match status" value="1"/>
</dbReference>
<keyword evidence="7" id="KW-0032">Aminotransferase</keyword>
<dbReference type="EC" id="4.4.1.13" evidence="2"/>
<comment type="cofactor">
    <cofactor evidence="1">
        <name>pyridoxal 5'-phosphate</name>
        <dbReference type="ChEBI" id="CHEBI:597326"/>
    </cofactor>
</comment>
<dbReference type="InterPro" id="IPR015422">
    <property type="entry name" value="PyrdxlP-dep_Trfase_small"/>
</dbReference>
<evidence type="ECO:0000313" key="8">
    <source>
        <dbReference type="Proteomes" id="UP000051048"/>
    </source>
</evidence>
<dbReference type="InterPro" id="IPR051798">
    <property type="entry name" value="Class-II_PLP-Dep_Aminotrans"/>
</dbReference>
<dbReference type="Pfam" id="PF00155">
    <property type="entry name" value="Aminotran_1_2"/>
    <property type="match status" value="1"/>
</dbReference>
<dbReference type="Proteomes" id="UP000051048">
    <property type="component" value="Unassembled WGS sequence"/>
</dbReference>
<keyword evidence="4" id="KW-0456">Lyase</keyword>
<dbReference type="Gene3D" id="3.90.1150.10">
    <property type="entry name" value="Aspartate Aminotransferase, domain 1"/>
    <property type="match status" value="1"/>
</dbReference>
<dbReference type="InterPro" id="IPR015421">
    <property type="entry name" value="PyrdxlP-dep_Trfase_major"/>
</dbReference>
<evidence type="ECO:0000256" key="3">
    <source>
        <dbReference type="ARBA" id="ARBA00022898"/>
    </source>
</evidence>
<evidence type="ECO:0000313" key="7">
    <source>
        <dbReference type="EMBL" id="KRL82045.1"/>
    </source>
</evidence>
<dbReference type="GO" id="GO:0047804">
    <property type="term" value="F:cysteine-S-conjugate beta-lyase activity"/>
    <property type="evidence" value="ECO:0007669"/>
    <property type="project" value="UniProtKB-EC"/>
</dbReference>
<name>A0A0R1TL46_9LACO</name>
<dbReference type="OrthoDB" id="9802872at2"/>
<dbReference type="AlphaFoldDB" id="A0A0R1TL46"/>
<protein>
    <recommendedName>
        <fullName evidence="2">cysteine-S-conjugate beta-lyase</fullName>
        <ecNumber evidence="2">4.4.1.13</ecNumber>
    </recommendedName>
</protein>
<feature type="domain" description="Aminotransferase class I/classII large" evidence="6">
    <location>
        <begin position="47"/>
        <end position="388"/>
    </location>
</feature>
<gene>
    <name evidence="7" type="ORF">FC36_GL001270</name>
</gene>
<dbReference type="PATRIC" id="fig|1423740.3.peg.1369"/>
<comment type="similarity">
    <text evidence="5">Belongs to the class-II pyridoxal-phosphate-dependent aminotransferase family. MalY/PatB cystathionine beta-lyase subfamily.</text>
</comment>
<dbReference type="InterPro" id="IPR027619">
    <property type="entry name" value="C-S_lyase_PatB-like"/>
</dbReference>
<dbReference type="InterPro" id="IPR004839">
    <property type="entry name" value="Aminotransferase_I/II_large"/>
</dbReference>
<dbReference type="RefSeq" id="WP_025020795.1">
    <property type="nucleotide sequence ID" value="NZ_AZFH01000027.1"/>
</dbReference>
<dbReference type="SUPFAM" id="SSF53383">
    <property type="entry name" value="PLP-dependent transferases"/>
    <property type="match status" value="1"/>
</dbReference>
<dbReference type="InterPro" id="IPR015424">
    <property type="entry name" value="PyrdxlP-dep_Trfase"/>
</dbReference>
<dbReference type="Gene3D" id="3.40.640.10">
    <property type="entry name" value="Type I PLP-dependent aspartate aminotransferase-like (Major domain)"/>
    <property type="match status" value="1"/>
</dbReference>
<keyword evidence="7" id="KW-0808">Transferase</keyword>
<dbReference type="PANTHER" id="PTHR43525">
    <property type="entry name" value="PROTEIN MALY"/>
    <property type="match status" value="1"/>
</dbReference>
<dbReference type="PANTHER" id="PTHR43525:SF1">
    <property type="entry name" value="PROTEIN MALY"/>
    <property type="match status" value="1"/>
</dbReference>
<dbReference type="EMBL" id="AZFH01000027">
    <property type="protein sequence ID" value="KRL82045.1"/>
    <property type="molecule type" value="Genomic_DNA"/>
</dbReference>